<evidence type="ECO:0000256" key="1">
    <source>
        <dbReference type="ARBA" id="ARBA00004370"/>
    </source>
</evidence>
<feature type="transmembrane region" description="Helical" evidence="8">
    <location>
        <begin position="246"/>
        <end position="271"/>
    </location>
</feature>
<protein>
    <recommendedName>
        <fullName evidence="9">Amino acid transporter transmembrane domain-containing protein</fullName>
    </recommendedName>
</protein>
<evidence type="ECO:0000256" key="6">
    <source>
        <dbReference type="ARBA" id="ARBA00023136"/>
    </source>
</evidence>
<organism evidence="10 11">
    <name type="scientific">Dioscorea zingiberensis</name>
    <dbReference type="NCBI Taxonomy" id="325984"/>
    <lineage>
        <taxon>Eukaryota</taxon>
        <taxon>Viridiplantae</taxon>
        <taxon>Streptophyta</taxon>
        <taxon>Embryophyta</taxon>
        <taxon>Tracheophyta</taxon>
        <taxon>Spermatophyta</taxon>
        <taxon>Magnoliopsida</taxon>
        <taxon>Liliopsida</taxon>
        <taxon>Dioscoreales</taxon>
        <taxon>Dioscoreaceae</taxon>
        <taxon>Dioscorea</taxon>
    </lineage>
</organism>
<reference evidence="10" key="1">
    <citation type="submission" date="2021-03" db="EMBL/GenBank/DDBJ databases">
        <authorList>
            <person name="Li Z."/>
            <person name="Yang C."/>
        </authorList>
    </citation>
    <scope>NUCLEOTIDE SEQUENCE</scope>
    <source>
        <strain evidence="10">Dzin_1.0</strain>
        <tissue evidence="10">Leaf</tissue>
    </source>
</reference>
<dbReference type="InterPro" id="IPR013057">
    <property type="entry name" value="AA_transpt_TM"/>
</dbReference>
<reference evidence="10" key="2">
    <citation type="journal article" date="2022" name="Hortic Res">
        <title>The genome of Dioscorea zingiberensis sheds light on the biosynthesis, origin and evolution of the medicinally important diosgenin saponins.</title>
        <authorList>
            <person name="Li Y."/>
            <person name="Tan C."/>
            <person name="Li Z."/>
            <person name="Guo J."/>
            <person name="Li S."/>
            <person name="Chen X."/>
            <person name="Wang C."/>
            <person name="Dai X."/>
            <person name="Yang H."/>
            <person name="Song W."/>
            <person name="Hou L."/>
            <person name="Xu J."/>
            <person name="Tong Z."/>
            <person name="Xu A."/>
            <person name="Yuan X."/>
            <person name="Wang W."/>
            <person name="Yang Q."/>
            <person name="Chen L."/>
            <person name="Sun Z."/>
            <person name="Wang K."/>
            <person name="Pan B."/>
            <person name="Chen J."/>
            <person name="Bao Y."/>
            <person name="Liu F."/>
            <person name="Qi X."/>
            <person name="Gang D.R."/>
            <person name="Wen J."/>
            <person name="Li J."/>
        </authorList>
    </citation>
    <scope>NUCLEOTIDE SEQUENCE</scope>
    <source>
        <strain evidence="10">Dzin_1.0</strain>
    </source>
</reference>
<proteinExistence type="predicted"/>
<keyword evidence="6 8" id="KW-0472">Membrane</keyword>
<dbReference type="AlphaFoldDB" id="A0A9D5CIA5"/>
<evidence type="ECO:0000256" key="5">
    <source>
        <dbReference type="ARBA" id="ARBA00022989"/>
    </source>
</evidence>
<accession>A0A9D5CIA5</accession>
<dbReference type="EMBL" id="JAGGNH010000005">
    <property type="protein sequence ID" value="KAJ0973092.1"/>
    <property type="molecule type" value="Genomic_DNA"/>
</dbReference>
<keyword evidence="5 8" id="KW-1133">Transmembrane helix</keyword>
<dbReference type="GO" id="GO:0006865">
    <property type="term" value="P:amino acid transport"/>
    <property type="evidence" value="ECO:0007669"/>
    <property type="project" value="UniProtKB-KW"/>
</dbReference>
<keyword evidence="2" id="KW-0813">Transport</keyword>
<keyword evidence="11" id="KW-1185">Reference proteome</keyword>
<evidence type="ECO:0000256" key="4">
    <source>
        <dbReference type="ARBA" id="ARBA00022970"/>
    </source>
</evidence>
<evidence type="ECO:0000256" key="8">
    <source>
        <dbReference type="SAM" id="Phobius"/>
    </source>
</evidence>
<feature type="domain" description="Amino acid transporter transmembrane" evidence="9">
    <location>
        <begin position="184"/>
        <end position="299"/>
    </location>
</feature>
<evidence type="ECO:0000256" key="3">
    <source>
        <dbReference type="ARBA" id="ARBA00022692"/>
    </source>
</evidence>
<dbReference type="Pfam" id="PF01490">
    <property type="entry name" value="Aa_trans"/>
    <property type="match status" value="1"/>
</dbReference>
<feature type="transmembrane region" description="Helical" evidence="8">
    <location>
        <begin position="334"/>
        <end position="359"/>
    </location>
</feature>
<evidence type="ECO:0000313" key="10">
    <source>
        <dbReference type="EMBL" id="KAJ0973092.1"/>
    </source>
</evidence>
<gene>
    <name evidence="10" type="ORF">J5N97_021051</name>
</gene>
<feature type="transmembrane region" description="Helical" evidence="8">
    <location>
        <begin position="207"/>
        <end position="226"/>
    </location>
</feature>
<dbReference type="PANTHER" id="PTHR48017">
    <property type="entry name" value="OS05G0424000 PROTEIN-RELATED"/>
    <property type="match status" value="1"/>
</dbReference>
<feature type="region of interest" description="Disordered" evidence="7">
    <location>
        <begin position="45"/>
        <end position="93"/>
    </location>
</feature>
<evidence type="ECO:0000259" key="9">
    <source>
        <dbReference type="Pfam" id="PF01490"/>
    </source>
</evidence>
<comment type="subcellular location">
    <subcellularLocation>
        <location evidence="1">Membrane</location>
    </subcellularLocation>
</comment>
<evidence type="ECO:0000256" key="2">
    <source>
        <dbReference type="ARBA" id="ARBA00022448"/>
    </source>
</evidence>
<keyword evidence="4" id="KW-0029">Amino-acid transport</keyword>
<name>A0A9D5CIA5_9LILI</name>
<dbReference type="GO" id="GO:0016020">
    <property type="term" value="C:membrane"/>
    <property type="evidence" value="ECO:0007669"/>
    <property type="project" value="UniProtKB-SubCell"/>
</dbReference>
<sequence length="369" mass="41667">MIAVCGQYLRLGHMAAECWRAATCQSCGGVGHKGANCHAKQGLLHRKGSNHPKADDKPPSHPSTPMKKQKQHPPTYPAMEPQQAENQENSLEEEHHYISLSINNDVLASMENMKRFTIGKVTTVREGMVLVRDVAKMLKTVMEESCEWQLLYCCVRSFGAQWEGTRSGVWIQCIDYNRDHLQLLLEIQATIPSTPENPSKKPMWKGVVVAYIIVPLCYFSVTWIGYRAFGNSVNDNILISLEKPVWLIAAANMTVVIHVIGSYLIYAMAVFDMMETVLVKKFRFPPGIMLRLIARSLFVGTDRNKAHNILDFTELPCIIWLAVYKPKRFSLSWLINWVLIVLGVILMILAAIGGLRNIILSAKSYKFFS</sequence>
<keyword evidence="3 8" id="KW-0812">Transmembrane</keyword>
<dbReference type="OrthoDB" id="40134at2759"/>
<comment type="caution">
    <text evidence="10">The sequence shown here is derived from an EMBL/GenBank/DDBJ whole genome shotgun (WGS) entry which is preliminary data.</text>
</comment>
<dbReference type="Proteomes" id="UP001085076">
    <property type="component" value="Miscellaneous, Linkage group lg05"/>
</dbReference>
<evidence type="ECO:0000256" key="7">
    <source>
        <dbReference type="SAM" id="MobiDB-lite"/>
    </source>
</evidence>
<evidence type="ECO:0000313" key="11">
    <source>
        <dbReference type="Proteomes" id="UP001085076"/>
    </source>
</evidence>